<dbReference type="Pfam" id="PF00169">
    <property type="entry name" value="PH"/>
    <property type="match status" value="1"/>
</dbReference>
<evidence type="ECO:0000259" key="7">
    <source>
        <dbReference type="PROSITE" id="PS50003"/>
    </source>
</evidence>
<dbReference type="GO" id="GO:0007165">
    <property type="term" value="P:signal transduction"/>
    <property type="evidence" value="ECO:0007669"/>
    <property type="project" value="InterPro"/>
</dbReference>
<dbReference type="PROSITE" id="PS50003">
    <property type="entry name" value="PH_DOMAIN"/>
    <property type="match status" value="1"/>
</dbReference>
<dbReference type="SUPFAM" id="SSF50044">
    <property type="entry name" value="SH3-domain"/>
    <property type="match status" value="1"/>
</dbReference>
<dbReference type="PROSITE" id="PS50002">
    <property type="entry name" value="SH3"/>
    <property type="match status" value="1"/>
</dbReference>
<name>A0A2P6MYA6_9EUKA</name>
<dbReference type="EMBL" id="MDYQ01000306">
    <property type="protein sequence ID" value="PRP76700.1"/>
    <property type="molecule type" value="Genomic_DNA"/>
</dbReference>
<keyword evidence="10" id="KW-1185">Reference proteome</keyword>
<dbReference type="InterPro" id="IPR011993">
    <property type="entry name" value="PH-like_dom_sf"/>
</dbReference>
<feature type="coiled-coil region" evidence="4">
    <location>
        <begin position="668"/>
        <end position="702"/>
    </location>
</feature>
<dbReference type="PRINTS" id="PR00452">
    <property type="entry name" value="SH3DOMAIN"/>
</dbReference>
<dbReference type="Gene3D" id="1.10.555.10">
    <property type="entry name" value="Rho GTPase activation protein"/>
    <property type="match status" value="1"/>
</dbReference>
<feature type="compositionally biased region" description="Polar residues" evidence="5">
    <location>
        <begin position="18"/>
        <end position="43"/>
    </location>
</feature>
<dbReference type="InterPro" id="IPR001849">
    <property type="entry name" value="PH_domain"/>
</dbReference>
<keyword evidence="4" id="KW-0175">Coiled coil</keyword>
<dbReference type="SUPFAM" id="SSF50729">
    <property type="entry name" value="PH domain-like"/>
    <property type="match status" value="1"/>
</dbReference>
<dbReference type="AlphaFoldDB" id="A0A2P6MYA6"/>
<comment type="caution">
    <text evidence="9">The sequence shown here is derived from an EMBL/GenBank/DDBJ whole genome shotgun (WGS) entry which is preliminary data.</text>
</comment>
<dbReference type="CDD" id="cd00174">
    <property type="entry name" value="SH3"/>
    <property type="match status" value="1"/>
</dbReference>
<keyword evidence="2" id="KW-0343">GTPase activation</keyword>
<dbReference type="GO" id="GO:0005096">
    <property type="term" value="F:GTPase activator activity"/>
    <property type="evidence" value="ECO:0007669"/>
    <property type="project" value="UniProtKB-KW"/>
</dbReference>
<dbReference type="InterPro" id="IPR051025">
    <property type="entry name" value="RhoGAP"/>
</dbReference>
<dbReference type="PANTHER" id="PTHR15228:SF24">
    <property type="entry name" value="RHO-GAP DOMAIN-CONTAINING PROTEIN"/>
    <property type="match status" value="1"/>
</dbReference>
<dbReference type="InterPro" id="IPR008936">
    <property type="entry name" value="Rho_GTPase_activation_prot"/>
</dbReference>
<evidence type="ECO:0000259" key="6">
    <source>
        <dbReference type="PROSITE" id="PS50002"/>
    </source>
</evidence>
<proteinExistence type="predicted"/>
<evidence type="ECO:0000256" key="4">
    <source>
        <dbReference type="SAM" id="Coils"/>
    </source>
</evidence>
<dbReference type="Proteomes" id="UP000241769">
    <property type="component" value="Unassembled WGS sequence"/>
</dbReference>
<feature type="region of interest" description="Disordered" evidence="5">
    <location>
        <begin position="15"/>
        <end position="43"/>
    </location>
</feature>
<evidence type="ECO:0000256" key="3">
    <source>
        <dbReference type="PROSITE-ProRule" id="PRU00192"/>
    </source>
</evidence>
<dbReference type="InterPro" id="IPR000198">
    <property type="entry name" value="RhoGAP_dom"/>
</dbReference>
<dbReference type="InParanoid" id="A0A2P6MYA6"/>
<evidence type="ECO:0000256" key="2">
    <source>
        <dbReference type="ARBA" id="ARBA00022468"/>
    </source>
</evidence>
<dbReference type="Gene3D" id="2.30.30.40">
    <property type="entry name" value="SH3 Domains"/>
    <property type="match status" value="1"/>
</dbReference>
<reference evidence="9 10" key="1">
    <citation type="journal article" date="2018" name="Genome Biol. Evol.">
        <title>Multiple Roots of Fruiting Body Formation in Amoebozoa.</title>
        <authorList>
            <person name="Hillmann F."/>
            <person name="Forbes G."/>
            <person name="Novohradska S."/>
            <person name="Ferling I."/>
            <person name="Riege K."/>
            <person name="Groth M."/>
            <person name="Westermann M."/>
            <person name="Marz M."/>
            <person name="Spaller T."/>
            <person name="Winckler T."/>
            <person name="Schaap P."/>
            <person name="Glockner G."/>
        </authorList>
    </citation>
    <scope>NUCLEOTIDE SEQUENCE [LARGE SCALE GENOMIC DNA]</scope>
    <source>
        <strain evidence="9 10">Jena</strain>
    </source>
</reference>
<dbReference type="SUPFAM" id="SSF48350">
    <property type="entry name" value="GTPase activation domain, GAP"/>
    <property type="match status" value="1"/>
</dbReference>
<dbReference type="PROSITE" id="PS50238">
    <property type="entry name" value="RHOGAP"/>
    <property type="match status" value="1"/>
</dbReference>
<dbReference type="CDD" id="cd00159">
    <property type="entry name" value="RhoGAP"/>
    <property type="match status" value="1"/>
</dbReference>
<dbReference type="SMART" id="SM00326">
    <property type="entry name" value="SH3"/>
    <property type="match status" value="1"/>
</dbReference>
<dbReference type="SMART" id="SM00233">
    <property type="entry name" value="PH"/>
    <property type="match status" value="1"/>
</dbReference>
<accession>A0A2P6MYA6</accession>
<feature type="domain" description="SH3" evidence="6">
    <location>
        <begin position="714"/>
        <end position="773"/>
    </location>
</feature>
<keyword evidence="1 3" id="KW-0728">SH3 domain</keyword>
<feature type="region of interest" description="Disordered" evidence="5">
    <location>
        <begin position="631"/>
        <end position="660"/>
    </location>
</feature>
<evidence type="ECO:0000313" key="9">
    <source>
        <dbReference type="EMBL" id="PRP76700.1"/>
    </source>
</evidence>
<dbReference type="PANTHER" id="PTHR15228">
    <property type="entry name" value="SPERMATHECAL PHYSIOLOGY VARIANT"/>
    <property type="match status" value="1"/>
</dbReference>
<feature type="domain" description="PH" evidence="7">
    <location>
        <begin position="218"/>
        <end position="330"/>
    </location>
</feature>
<dbReference type="Pfam" id="PF00620">
    <property type="entry name" value="RhoGAP"/>
    <property type="match status" value="1"/>
</dbReference>
<gene>
    <name evidence="9" type="ORF">PROFUN_14928</name>
</gene>
<organism evidence="9 10">
    <name type="scientific">Planoprotostelium fungivorum</name>
    <dbReference type="NCBI Taxonomy" id="1890364"/>
    <lineage>
        <taxon>Eukaryota</taxon>
        <taxon>Amoebozoa</taxon>
        <taxon>Evosea</taxon>
        <taxon>Variosea</taxon>
        <taxon>Cavosteliida</taxon>
        <taxon>Cavosteliaceae</taxon>
        <taxon>Planoprotostelium</taxon>
    </lineage>
</organism>
<dbReference type="Gene3D" id="2.30.29.30">
    <property type="entry name" value="Pleckstrin-homology domain (PH domain)/Phosphotyrosine-binding domain (PTB)"/>
    <property type="match status" value="1"/>
</dbReference>
<evidence type="ECO:0000259" key="8">
    <source>
        <dbReference type="PROSITE" id="PS50238"/>
    </source>
</evidence>
<dbReference type="InterPro" id="IPR036028">
    <property type="entry name" value="SH3-like_dom_sf"/>
</dbReference>
<dbReference type="InterPro" id="IPR001452">
    <property type="entry name" value="SH3_domain"/>
</dbReference>
<feature type="domain" description="Rho-GAP" evidence="8">
    <location>
        <begin position="340"/>
        <end position="548"/>
    </location>
</feature>
<protein>
    <submittedName>
        <fullName evidence="9">Rho GTPase-activating protein 24</fullName>
    </submittedName>
</protein>
<evidence type="ECO:0000313" key="10">
    <source>
        <dbReference type="Proteomes" id="UP000241769"/>
    </source>
</evidence>
<dbReference type="SMART" id="SM00324">
    <property type="entry name" value="RhoGAP"/>
    <property type="match status" value="1"/>
</dbReference>
<sequence>MQSSNMKVYQIRLPPQPMLQQATSNPAPQTRVNRGATTKTAPDSSHIIKINSPQQVTAKQLKEQLLQQIAAYKLIVEGATDRQLVRPPTAKRPANILLQDAIVEIDSPDDILEFWRDPIVTHVSVAHSYFSIIPSVRELPIDYGSPLVHSLPLVKKALNLFEPFILRHSDGVVFGDPSKLPNYNINSAPSQFERSPNGMMVVVPLSHLKISYVQAVEGCEREGYLMKKSKPNPKSNTTSKKKRLVVLKGNILLYFKTKEDKAPAGVIPCEYFTARLEMSQEPGMKQTAQTIVLEKSYQGFSFRNDEYMLQAPEEAINLMDWFQTIQEKCAPGGDTREFGVSLKPLLSRYTGRAERYTNPIPRVLDMTVSWLDSYGLEEEGIFRLSGSLPQIEYYRNMFNKGIRFDFGKPAALRSEFDPDPAIDPHTVAGLLKLYLRELPEPLIPYELYDPFINTFSEIRESQDRCKTTLGLLRSMPSENQVVLGFLCNFLARVVRNSEKNKMNTSNIAIVFGPNLLRPKADDPMKGITDSAKIGDIMMSLIEWHQEIQDDQAEILASMRNSKSGVCSHSSSLKVSDKVDLLKSKTFDDLKNVASEPKRVAAPRSLRKSISTNALSLDVASEPIAPVTVASRNPPPLPGASQKFSFPPSKPMGGQSATMNGRIPPSNPVSSLELEVSILKQKLSEETKQRVQLADQLEELRGQFLLFKAQFGVNVPLVQATALFDYEALSEREISLKTGDVIEVTEKSADGWWQGVCQRSKEKGFFPASYVQDK</sequence>
<dbReference type="OrthoDB" id="185175at2759"/>
<dbReference type="Pfam" id="PF00018">
    <property type="entry name" value="SH3_1"/>
    <property type="match status" value="1"/>
</dbReference>
<evidence type="ECO:0000256" key="5">
    <source>
        <dbReference type="SAM" id="MobiDB-lite"/>
    </source>
</evidence>
<evidence type="ECO:0000256" key="1">
    <source>
        <dbReference type="ARBA" id="ARBA00022443"/>
    </source>
</evidence>